<feature type="domain" description="Arc-like DNA binding" evidence="1">
    <location>
        <begin position="18"/>
        <end position="60"/>
    </location>
</feature>
<protein>
    <submittedName>
        <fullName evidence="2">Mnt</fullName>
    </submittedName>
</protein>
<dbReference type="EMBL" id="BK015045">
    <property type="protein sequence ID" value="DAD88637.1"/>
    <property type="molecule type" value="Genomic_DNA"/>
</dbReference>
<organism evidence="2">
    <name type="scientific">Podoviridae sp. cti4q9</name>
    <dbReference type="NCBI Taxonomy" id="2826569"/>
    <lineage>
        <taxon>Viruses</taxon>
        <taxon>Duplodnaviria</taxon>
        <taxon>Heunggongvirae</taxon>
        <taxon>Uroviricota</taxon>
        <taxon>Caudoviricetes</taxon>
    </lineage>
</organism>
<dbReference type="Gene3D" id="1.10.1220.10">
    <property type="entry name" value="Met repressor-like"/>
    <property type="match status" value="1"/>
</dbReference>
<dbReference type="GO" id="GO:0003677">
    <property type="term" value="F:DNA binding"/>
    <property type="evidence" value="ECO:0007669"/>
    <property type="project" value="InterPro"/>
</dbReference>
<dbReference type="Pfam" id="PF11423">
    <property type="entry name" value="Repressor_Mnt"/>
    <property type="match status" value="1"/>
</dbReference>
<dbReference type="GO" id="GO:0006355">
    <property type="term" value="P:regulation of DNA-templated transcription"/>
    <property type="evidence" value="ECO:0007669"/>
    <property type="project" value="InterPro"/>
</dbReference>
<proteinExistence type="predicted"/>
<reference evidence="2" key="1">
    <citation type="journal article" date="2021" name="Proc. Natl. Acad. Sci. U.S.A.">
        <title>A Catalog of Tens of Thousands of Viruses from Human Metagenomes Reveals Hidden Associations with Chronic Diseases.</title>
        <authorList>
            <person name="Tisza M.J."/>
            <person name="Buck C.B."/>
        </authorList>
    </citation>
    <scope>NUCLEOTIDE SEQUENCE</scope>
    <source>
        <strain evidence="2">Cti4q9</strain>
    </source>
</reference>
<dbReference type="InterPro" id="IPR013321">
    <property type="entry name" value="Arc_rbn_hlx_hlx"/>
</dbReference>
<sequence length="99" mass="11481">MPFHPTGEASRMYSKYDEAQFHLRLPHELHAKIKQRAKMNNRSLNSEIIAAIEESLAKQSSASVYIDDAERMAEQQSDMVKKMVFETLKTMYSNNKKET</sequence>
<evidence type="ECO:0000259" key="1">
    <source>
        <dbReference type="Pfam" id="PF03869"/>
    </source>
</evidence>
<accession>A0A8S5N1V1</accession>
<evidence type="ECO:0000313" key="2">
    <source>
        <dbReference type="EMBL" id="DAD88637.1"/>
    </source>
</evidence>
<dbReference type="InterPro" id="IPR024421">
    <property type="entry name" value="Phage_P22_Mnt"/>
</dbReference>
<dbReference type="Pfam" id="PF03869">
    <property type="entry name" value="Arc"/>
    <property type="match status" value="1"/>
</dbReference>
<name>A0A8S5N1V1_9CAUD</name>
<dbReference type="InterPro" id="IPR010985">
    <property type="entry name" value="Ribbon_hlx_hlx"/>
</dbReference>
<dbReference type="InterPro" id="IPR005569">
    <property type="entry name" value="Arc_DNA-bd_dom"/>
</dbReference>
<dbReference type="SUPFAM" id="SSF47598">
    <property type="entry name" value="Ribbon-helix-helix"/>
    <property type="match status" value="1"/>
</dbReference>